<name>A0A1M4W7P1_9FIRM</name>
<dbReference type="STRING" id="1123243.SAMN02745190_01131"/>
<evidence type="ECO:0000256" key="1">
    <source>
        <dbReference type="SAM" id="MobiDB-lite"/>
    </source>
</evidence>
<keyword evidence="3" id="KW-1185">Reference proteome</keyword>
<evidence type="ECO:0000313" key="3">
    <source>
        <dbReference type="Proteomes" id="UP000184404"/>
    </source>
</evidence>
<feature type="region of interest" description="Disordered" evidence="1">
    <location>
        <begin position="185"/>
        <end position="208"/>
    </location>
</feature>
<reference evidence="2 3" key="1">
    <citation type="submission" date="2016-11" db="EMBL/GenBank/DDBJ databases">
        <authorList>
            <person name="Jaros S."/>
            <person name="Januszkiewicz K."/>
            <person name="Wedrychowicz H."/>
        </authorList>
    </citation>
    <scope>NUCLEOTIDE SEQUENCE [LARGE SCALE GENOMIC DNA]</scope>
    <source>
        <strain evidence="2 3">DSM 10502</strain>
    </source>
</reference>
<dbReference type="AlphaFoldDB" id="A0A1M4W7P1"/>
<sequence length="283" mass="31607">MQDTYFISGNYSGEIMTLKKLQRNDDTYQCPNCGGPLEYSDGGFVAIVNGRLDMENYKPRYNCKKCGVFYREVMSTGYYDVFPMEAAQQEQPEESGDTAGAEKTEPVAEENTLAAKSGPVALEKDADGKRHCPKCGREFRVVDGGAVRVVNGKVDMENTKPKYECDSCGVFYREVLTSGFYLPYPQEEEDKPKQSTKAEASGASPKKMVATGELSPMQLKRDENGQCKCPRCGEMMKYVEGGAVTLVDGKPNMDDVLDRFACDSCGSVYRRIVNTDYFQWFEK</sequence>
<gene>
    <name evidence="2" type="ORF">SAMN02745190_01131</name>
</gene>
<dbReference type="EMBL" id="FQUG01000004">
    <property type="protein sequence ID" value="SHE77219.1"/>
    <property type="molecule type" value="Genomic_DNA"/>
</dbReference>
<proteinExistence type="predicted"/>
<dbReference type="Proteomes" id="UP000184404">
    <property type="component" value="Unassembled WGS sequence"/>
</dbReference>
<organism evidence="2 3">
    <name type="scientific">Schwartzia succinivorans DSM 10502</name>
    <dbReference type="NCBI Taxonomy" id="1123243"/>
    <lineage>
        <taxon>Bacteria</taxon>
        <taxon>Bacillati</taxon>
        <taxon>Bacillota</taxon>
        <taxon>Negativicutes</taxon>
        <taxon>Selenomonadales</taxon>
        <taxon>Selenomonadaceae</taxon>
        <taxon>Schwartzia</taxon>
    </lineage>
</organism>
<feature type="region of interest" description="Disordered" evidence="1">
    <location>
        <begin position="87"/>
        <end position="126"/>
    </location>
</feature>
<protein>
    <submittedName>
        <fullName evidence="2">Uncharacterized protein</fullName>
    </submittedName>
</protein>
<accession>A0A1M4W7P1</accession>
<evidence type="ECO:0000313" key="2">
    <source>
        <dbReference type="EMBL" id="SHE77219.1"/>
    </source>
</evidence>